<dbReference type="Proteomes" id="UP000196694">
    <property type="component" value="Unassembled WGS sequence"/>
</dbReference>
<protein>
    <submittedName>
        <fullName evidence="2">Uncharacterized protein</fullName>
    </submittedName>
</protein>
<gene>
    <name evidence="2" type="ORF">Pdsh_05615</name>
</gene>
<dbReference type="AlphaFoldDB" id="A0A211YQF6"/>
<proteinExistence type="predicted"/>
<feature type="compositionally biased region" description="Polar residues" evidence="1">
    <location>
        <begin position="54"/>
        <end position="63"/>
    </location>
</feature>
<evidence type="ECO:0000313" key="3">
    <source>
        <dbReference type="Proteomes" id="UP000196694"/>
    </source>
</evidence>
<evidence type="ECO:0000256" key="1">
    <source>
        <dbReference type="SAM" id="MobiDB-lite"/>
    </source>
</evidence>
<name>A0A211YQF6_9CREN</name>
<feature type="compositionally biased region" description="Basic and acidic residues" evidence="1">
    <location>
        <begin position="66"/>
        <end position="76"/>
    </location>
</feature>
<evidence type="ECO:0000313" key="2">
    <source>
        <dbReference type="EMBL" id="OWJ55154.1"/>
    </source>
</evidence>
<comment type="caution">
    <text evidence="2">The sequence shown here is derived from an EMBL/GenBank/DDBJ whole genome shotgun (WGS) entry which is preliminary data.</text>
</comment>
<dbReference type="EMBL" id="NCQP01000002">
    <property type="protein sequence ID" value="OWJ55154.1"/>
    <property type="molecule type" value="Genomic_DNA"/>
</dbReference>
<reference evidence="2 3" key="1">
    <citation type="submission" date="2017-05" db="EMBL/GenBank/DDBJ databases">
        <title>The draft genome of the hyperthermophilic archaeon 'Pyrodictium delaneyi strain Hulk', an iron and nitrate reducer, reveals the capacity for sulfate reduction.</title>
        <authorList>
            <person name="Demey L.M."/>
            <person name="Miller C."/>
            <person name="Manzella M."/>
            <person name="Reguera G."/>
            <person name="Kashefi K."/>
        </authorList>
    </citation>
    <scope>NUCLEOTIDE SEQUENCE [LARGE SCALE GENOMIC DNA]</scope>
    <source>
        <strain evidence="2 3">Hulk</strain>
    </source>
</reference>
<organism evidence="2 3">
    <name type="scientific">Pyrodictium delaneyi</name>
    <dbReference type="NCBI Taxonomy" id="1273541"/>
    <lineage>
        <taxon>Archaea</taxon>
        <taxon>Thermoproteota</taxon>
        <taxon>Thermoprotei</taxon>
        <taxon>Desulfurococcales</taxon>
        <taxon>Pyrodictiaceae</taxon>
        <taxon>Pyrodictium</taxon>
    </lineage>
</organism>
<accession>A0A211YQF6</accession>
<feature type="region of interest" description="Disordered" evidence="1">
    <location>
        <begin position="1"/>
        <end position="76"/>
    </location>
</feature>
<keyword evidence="3" id="KW-1185">Reference proteome</keyword>
<sequence length="76" mass="8286">MRSLAKAYTTPSNLEYETLHDKPMPGEGSGGGHLPIPQRHPVALGVRARGIPQAPSQPRSSQRADPVIKRDHQLRA</sequence>